<evidence type="ECO:0000259" key="1">
    <source>
        <dbReference type="Pfam" id="PF07734"/>
    </source>
</evidence>
<protein>
    <recommendedName>
        <fullName evidence="1">F-box associated beta-propeller type 1 domain-containing protein</fullName>
    </recommendedName>
</protein>
<dbReference type="Proteomes" id="UP000265566">
    <property type="component" value="Chromosome 6"/>
</dbReference>
<dbReference type="Gramene" id="rna37660">
    <property type="protein sequence ID" value="RHN52923.1"/>
    <property type="gene ID" value="gene37660"/>
</dbReference>
<organism evidence="2">
    <name type="scientific">Medicago truncatula</name>
    <name type="common">Barrel medic</name>
    <name type="synonym">Medicago tribuloides</name>
    <dbReference type="NCBI Taxonomy" id="3880"/>
    <lineage>
        <taxon>Eukaryota</taxon>
        <taxon>Viridiplantae</taxon>
        <taxon>Streptophyta</taxon>
        <taxon>Embryophyta</taxon>
        <taxon>Tracheophyta</taxon>
        <taxon>Spermatophyta</taxon>
        <taxon>Magnoliopsida</taxon>
        <taxon>eudicotyledons</taxon>
        <taxon>Gunneridae</taxon>
        <taxon>Pentapetalae</taxon>
        <taxon>rosids</taxon>
        <taxon>fabids</taxon>
        <taxon>Fabales</taxon>
        <taxon>Fabaceae</taxon>
        <taxon>Papilionoideae</taxon>
        <taxon>50 kb inversion clade</taxon>
        <taxon>NPAAA clade</taxon>
        <taxon>Hologalegina</taxon>
        <taxon>IRL clade</taxon>
        <taxon>Trifolieae</taxon>
        <taxon>Medicago</taxon>
    </lineage>
</organism>
<dbReference type="Pfam" id="PF07734">
    <property type="entry name" value="FBA_1"/>
    <property type="match status" value="1"/>
</dbReference>
<proteinExistence type="predicted"/>
<dbReference type="InterPro" id="IPR050796">
    <property type="entry name" value="SCF_F-box_component"/>
</dbReference>
<gene>
    <name evidence="2" type="ORF">MtrunA17_Chr6g0485831</name>
</gene>
<name>A0A396HK19_MEDTR</name>
<dbReference type="PANTHER" id="PTHR31672:SF13">
    <property type="entry name" value="F-BOX PROTEIN CPR30-LIKE"/>
    <property type="match status" value="1"/>
</dbReference>
<comment type="caution">
    <text evidence="2">The sequence shown here is derived from an EMBL/GenBank/DDBJ whole genome shotgun (WGS) entry which is preliminary data.</text>
</comment>
<accession>A0A396HK19</accession>
<dbReference type="EMBL" id="PSQE01000006">
    <property type="protein sequence ID" value="RHN52923.1"/>
    <property type="molecule type" value="Genomic_DNA"/>
</dbReference>
<evidence type="ECO:0000313" key="2">
    <source>
        <dbReference type="EMBL" id="RHN52923.1"/>
    </source>
</evidence>
<dbReference type="AlphaFoldDB" id="A0A396HK19"/>
<sequence>MYILLGDKFENKRQLNFSNPFEDDENFQIFGFGSIIGTLMLHQCCQNEHILWDPTTEKFGLIPPSTVDSYVPDVAKASSDFVSYLHGFGYDYQNNRCCKYLGNQYFDPLWEIYSVRSNSWRKLDVDMPPSLKWSEGTHLYMDGVCHWLCKKSYGKHNSPFQPCLVSFYLSNEVFLVTPIHSDEDDDCIKFKASWINLAVLNGSIALFSHIEETTTFHVSILDEIGMKESWIKLFIVRPLPCVERPMGVGKKGEIFFIRKDEELVLFDLGTQMIVKLGFKRDIYPDCRIIIYK</sequence>
<feature type="domain" description="F-box associated beta-propeller type 1" evidence="1">
    <location>
        <begin position="37"/>
        <end position="266"/>
    </location>
</feature>
<dbReference type="InterPro" id="IPR006527">
    <property type="entry name" value="F-box-assoc_dom_typ1"/>
</dbReference>
<reference evidence="2" key="1">
    <citation type="journal article" date="2018" name="Nat. Plants">
        <title>Whole-genome landscape of Medicago truncatula symbiotic genes.</title>
        <authorList>
            <person name="Pecrix Y."/>
            <person name="Gamas P."/>
            <person name="Carrere S."/>
        </authorList>
    </citation>
    <scope>NUCLEOTIDE SEQUENCE</scope>
    <source>
        <tissue evidence="2">Leaves</tissue>
    </source>
</reference>
<dbReference type="PANTHER" id="PTHR31672">
    <property type="entry name" value="BNACNNG10540D PROTEIN"/>
    <property type="match status" value="1"/>
</dbReference>